<dbReference type="GO" id="GO:0071933">
    <property type="term" value="F:Arp2/3 complex binding"/>
    <property type="evidence" value="ECO:0007669"/>
    <property type="project" value="UniProtKB-ARBA"/>
</dbReference>
<keyword evidence="6" id="KW-1185">Reference proteome</keyword>
<feature type="compositionally biased region" description="Pro residues" evidence="2">
    <location>
        <begin position="373"/>
        <end position="386"/>
    </location>
</feature>
<evidence type="ECO:0000259" key="4">
    <source>
        <dbReference type="PROSITE" id="PS50229"/>
    </source>
</evidence>
<dbReference type="Gene3D" id="2.30.29.30">
    <property type="entry name" value="Pleckstrin-homology domain (PH domain)/Phosphotyrosine-binding domain (PTB)"/>
    <property type="match status" value="1"/>
</dbReference>
<evidence type="ECO:0000256" key="2">
    <source>
        <dbReference type="SAM" id="MobiDB-lite"/>
    </source>
</evidence>
<dbReference type="GO" id="GO:0008092">
    <property type="term" value="F:cytoskeletal protein binding"/>
    <property type="evidence" value="ECO:0007669"/>
    <property type="project" value="UniProtKB-ARBA"/>
</dbReference>
<feature type="compositionally biased region" description="Pro residues" evidence="2">
    <location>
        <begin position="279"/>
        <end position="298"/>
    </location>
</feature>
<feature type="compositionally biased region" description="Pro residues" evidence="2">
    <location>
        <begin position="305"/>
        <end position="316"/>
    </location>
</feature>
<dbReference type="Pfam" id="PF00568">
    <property type="entry name" value="WH1"/>
    <property type="match status" value="1"/>
</dbReference>
<organism evidence="5 6">
    <name type="scientific">Modicella reniformis</name>
    <dbReference type="NCBI Taxonomy" id="1440133"/>
    <lineage>
        <taxon>Eukaryota</taxon>
        <taxon>Fungi</taxon>
        <taxon>Fungi incertae sedis</taxon>
        <taxon>Mucoromycota</taxon>
        <taxon>Mortierellomycotina</taxon>
        <taxon>Mortierellomycetes</taxon>
        <taxon>Mortierellales</taxon>
        <taxon>Mortierellaceae</taxon>
        <taxon>Modicella</taxon>
    </lineage>
</organism>
<dbReference type="InterPro" id="IPR033927">
    <property type="entry name" value="WASPfam_EVH1"/>
</dbReference>
<dbReference type="SUPFAM" id="SSF50729">
    <property type="entry name" value="PH domain-like"/>
    <property type="match status" value="1"/>
</dbReference>
<dbReference type="SMART" id="SM00461">
    <property type="entry name" value="WH1"/>
    <property type="match status" value="1"/>
</dbReference>
<comment type="caution">
    <text evidence="5">The sequence shown here is derived from an EMBL/GenBank/DDBJ whole genome shotgun (WGS) entry which is preliminary data.</text>
</comment>
<dbReference type="Pfam" id="PF00786">
    <property type="entry name" value="PBD"/>
    <property type="match status" value="1"/>
</dbReference>
<sequence length="386" mass="41669">MPSSTLLPEHKTAIKRALPDSTQKIITATVARLYVAYPDPNQWTYARIMGGLAFVRTKDSFFFRIVDLMADRGVIWEQELYENFEYTQERSFFHTFALDNCLAAFSFADEQEASTFFKKVSNRNTPKESKKSKKSSGTKSSGFFGSKKSKGKVDKTQIGLPSDFRHVSHVGWDPNKGFDSHNVGPEWENVCEQLDKMGVSIEQLNKVGVSQKDIQDNPDIVNQFVASHGGPGAAKKRPAAATHTNRAPPTAPVPRAKHQRSPSAGSIPSPSTPPVTKRPQPPPPTASRRAPPPPPPPRRAGAAPSPAPSSPGPPALPSREPVSSYRRVPSPPSPEPTPSIAPPTPARNVQAAVTTAPPPPPRPSYAPPSSNQAPPPPPPRTPHGSA</sequence>
<dbReference type="CDD" id="cd00132">
    <property type="entry name" value="CRIB"/>
    <property type="match status" value="1"/>
</dbReference>
<dbReference type="EMBL" id="JAAAHW010000166">
    <property type="protein sequence ID" value="KAG0005731.1"/>
    <property type="molecule type" value="Genomic_DNA"/>
</dbReference>
<dbReference type="FunFam" id="2.30.29.30:FF:000281">
    <property type="entry name" value="Actin associated protein"/>
    <property type="match status" value="1"/>
</dbReference>
<dbReference type="SMART" id="SM00285">
    <property type="entry name" value="PBD"/>
    <property type="match status" value="1"/>
</dbReference>
<feature type="domain" description="WH1" evidence="4">
    <location>
        <begin position="18"/>
        <end position="127"/>
    </location>
</feature>
<feature type="compositionally biased region" description="Pro residues" evidence="2">
    <location>
        <begin position="329"/>
        <end position="345"/>
    </location>
</feature>
<accession>A0A9P6SUR4</accession>
<feature type="non-terminal residue" evidence="5">
    <location>
        <position position="1"/>
    </location>
</feature>
<dbReference type="PROSITE" id="PS50229">
    <property type="entry name" value="WH1"/>
    <property type="match status" value="1"/>
</dbReference>
<feature type="region of interest" description="Disordered" evidence="2">
    <location>
        <begin position="219"/>
        <end position="386"/>
    </location>
</feature>
<dbReference type="InterPro" id="IPR011993">
    <property type="entry name" value="PH-like_dom_sf"/>
</dbReference>
<evidence type="ECO:0000259" key="3">
    <source>
        <dbReference type="PROSITE" id="PS50108"/>
    </source>
</evidence>
<name>A0A9P6SUR4_9FUNG</name>
<feature type="compositionally biased region" description="Low complexity" evidence="2">
    <location>
        <begin position="317"/>
        <end position="328"/>
    </location>
</feature>
<dbReference type="Gene3D" id="3.90.810.10">
    <property type="entry name" value="CRIB domain"/>
    <property type="match status" value="1"/>
</dbReference>
<feature type="domain" description="CRIB" evidence="3">
    <location>
        <begin position="158"/>
        <end position="171"/>
    </location>
</feature>
<dbReference type="Proteomes" id="UP000749646">
    <property type="component" value="Unassembled WGS sequence"/>
</dbReference>
<reference evidence="5" key="1">
    <citation type="journal article" date="2020" name="Fungal Divers.">
        <title>Resolving the Mortierellaceae phylogeny through synthesis of multi-gene phylogenetics and phylogenomics.</title>
        <authorList>
            <person name="Vandepol N."/>
            <person name="Liber J."/>
            <person name="Desiro A."/>
            <person name="Na H."/>
            <person name="Kennedy M."/>
            <person name="Barry K."/>
            <person name="Grigoriev I.V."/>
            <person name="Miller A.N."/>
            <person name="O'Donnell K."/>
            <person name="Stajich J.E."/>
            <person name="Bonito G."/>
        </authorList>
    </citation>
    <scope>NUCLEOTIDE SEQUENCE</scope>
    <source>
        <strain evidence="5">MES-2147</strain>
    </source>
</reference>
<dbReference type="InterPro" id="IPR036936">
    <property type="entry name" value="CRIB_dom_sf"/>
</dbReference>
<feature type="compositionally biased region" description="Low complexity" evidence="2">
    <location>
        <begin position="137"/>
        <end position="146"/>
    </location>
</feature>
<proteinExistence type="predicted"/>
<dbReference type="AlphaFoldDB" id="A0A9P6SUR4"/>
<feature type="compositionally biased region" description="Pro residues" evidence="2">
    <location>
        <begin position="356"/>
        <end position="366"/>
    </location>
</feature>
<protein>
    <submittedName>
        <fullName evidence="5">Uncharacterized protein</fullName>
    </submittedName>
</protein>
<dbReference type="GO" id="GO:0030479">
    <property type="term" value="C:actin cortical patch"/>
    <property type="evidence" value="ECO:0007669"/>
    <property type="project" value="UniProtKB-ARBA"/>
</dbReference>
<dbReference type="GO" id="GO:0007015">
    <property type="term" value="P:actin filament organization"/>
    <property type="evidence" value="ECO:0007669"/>
    <property type="project" value="UniProtKB-ARBA"/>
</dbReference>
<gene>
    <name evidence="5" type="ORF">BGZ65_010274</name>
</gene>
<feature type="region of interest" description="Disordered" evidence="2">
    <location>
        <begin position="122"/>
        <end position="158"/>
    </location>
</feature>
<keyword evidence="1" id="KW-0597">Phosphoprotein</keyword>
<dbReference type="InterPro" id="IPR000095">
    <property type="entry name" value="CRIB_dom"/>
</dbReference>
<dbReference type="PROSITE" id="PS50108">
    <property type="entry name" value="CRIB"/>
    <property type="match status" value="1"/>
</dbReference>
<dbReference type="CDD" id="cd01205">
    <property type="entry name" value="EVH1_WASP-like"/>
    <property type="match status" value="1"/>
</dbReference>
<dbReference type="InterPro" id="IPR000697">
    <property type="entry name" value="WH1/EVH1_dom"/>
</dbReference>
<dbReference type="OrthoDB" id="8963340at2759"/>
<evidence type="ECO:0000313" key="6">
    <source>
        <dbReference type="Proteomes" id="UP000749646"/>
    </source>
</evidence>
<evidence type="ECO:0000313" key="5">
    <source>
        <dbReference type="EMBL" id="KAG0005731.1"/>
    </source>
</evidence>
<evidence type="ECO:0000256" key="1">
    <source>
        <dbReference type="ARBA" id="ARBA00022553"/>
    </source>
</evidence>